<dbReference type="HAMAP" id="MF_00376">
    <property type="entry name" value="Dephospho_CoA_kinase"/>
    <property type="match status" value="1"/>
</dbReference>
<protein>
    <recommendedName>
        <fullName evidence="5 6">Dephospho-CoA kinase</fullName>
        <ecNumber evidence="5 6">2.7.1.24</ecNumber>
    </recommendedName>
    <alternativeName>
        <fullName evidence="5">Dephosphocoenzyme A kinase</fullName>
    </alternativeName>
</protein>
<dbReference type="Proteomes" id="UP000198611">
    <property type="component" value="Unassembled WGS sequence"/>
</dbReference>
<dbReference type="GO" id="GO:0004140">
    <property type="term" value="F:dephospho-CoA kinase activity"/>
    <property type="evidence" value="ECO:0007669"/>
    <property type="project" value="UniProtKB-UniRule"/>
</dbReference>
<keyword evidence="5" id="KW-0808">Transferase</keyword>
<dbReference type="EC" id="2.7.1.24" evidence="5 6"/>
<dbReference type="PROSITE" id="PS51219">
    <property type="entry name" value="DPCK"/>
    <property type="match status" value="1"/>
</dbReference>
<evidence type="ECO:0000256" key="5">
    <source>
        <dbReference type="HAMAP-Rule" id="MF_00376"/>
    </source>
</evidence>
<comment type="catalytic activity">
    <reaction evidence="5">
        <text>3'-dephospho-CoA + ATP = ADP + CoA + H(+)</text>
        <dbReference type="Rhea" id="RHEA:18245"/>
        <dbReference type="ChEBI" id="CHEBI:15378"/>
        <dbReference type="ChEBI" id="CHEBI:30616"/>
        <dbReference type="ChEBI" id="CHEBI:57287"/>
        <dbReference type="ChEBI" id="CHEBI:57328"/>
        <dbReference type="ChEBI" id="CHEBI:456216"/>
        <dbReference type="EC" id="2.7.1.24"/>
    </reaction>
</comment>
<dbReference type="OrthoDB" id="9812943at2"/>
<dbReference type="STRING" id="1123397.SAMN05660831_01247"/>
<dbReference type="GO" id="GO:0005524">
    <property type="term" value="F:ATP binding"/>
    <property type="evidence" value="ECO:0007669"/>
    <property type="project" value="UniProtKB-UniRule"/>
</dbReference>
<evidence type="ECO:0000256" key="2">
    <source>
        <dbReference type="ARBA" id="ARBA00022741"/>
    </source>
</evidence>
<dbReference type="InterPro" id="IPR001977">
    <property type="entry name" value="Depp_CoAkinase"/>
</dbReference>
<accession>A0A1I1QXQ3</accession>
<evidence type="ECO:0000256" key="4">
    <source>
        <dbReference type="ARBA" id="ARBA00022993"/>
    </source>
</evidence>
<dbReference type="GO" id="GO:0015937">
    <property type="term" value="P:coenzyme A biosynthetic process"/>
    <property type="evidence" value="ECO:0007669"/>
    <property type="project" value="UniProtKB-UniRule"/>
</dbReference>
<dbReference type="PANTHER" id="PTHR10695">
    <property type="entry name" value="DEPHOSPHO-COA KINASE-RELATED"/>
    <property type="match status" value="1"/>
</dbReference>
<reference evidence="8 9" key="1">
    <citation type="submission" date="2016-10" db="EMBL/GenBank/DDBJ databases">
        <authorList>
            <person name="de Groot N.N."/>
        </authorList>
    </citation>
    <scope>NUCLEOTIDE SEQUENCE [LARGE SCALE GENOMIC DNA]</scope>
    <source>
        <strain evidence="8 9">HL3</strain>
    </source>
</reference>
<comment type="similarity">
    <text evidence="1 5">Belongs to the CoaE family.</text>
</comment>
<keyword evidence="2 5" id="KW-0547">Nucleotide-binding</keyword>
<dbReference type="AlphaFoldDB" id="A0A1I1QXQ3"/>
<keyword evidence="9" id="KW-1185">Reference proteome</keyword>
<evidence type="ECO:0000313" key="8">
    <source>
        <dbReference type="EMBL" id="SFD24658.1"/>
    </source>
</evidence>
<dbReference type="EMBL" id="FOMJ01000003">
    <property type="protein sequence ID" value="SFD24658.1"/>
    <property type="molecule type" value="Genomic_DNA"/>
</dbReference>
<dbReference type="PANTHER" id="PTHR10695:SF46">
    <property type="entry name" value="BIFUNCTIONAL COENZYME A SYNTHASE-RELATED"/>
    <property type="match status" value="1"/>
</dbReference>
<comment type="pathway">
    <text evidence="5">Cofactor biosynthesis; coenzyme A biosynthesis; CoA from (R)-pantothenate: step 5/5.</text>
</comment>
<name>A0A1I1QXQ3_9GAMM</name>
<evidence type="ECO:0000256" key="6">
    <source>
        <dbReference type="NCBIfam" id="TIGR00152"/>
    </source>
</evidence>
<dbReference type="InterPro" id="IPR027417">
    <property type="entry name" value="P-loop_NTPase"/>
</dbReference>
<dbReference type="Pfam" id="PF01121">
    <property type="entry name" value="CoaE"/>
    <property type="match status" value="1"/>
</dbReference>
<evidence type="ECO:0000256" key="1">
    <source>
        <dbReference type="ARBA" id="ARBA00009018"/>
    </source>
</evidence>
<dbReference type="Gene3D" id="3.40.50.300">
    <property type="entry name" value="P-loop containing nucleotide triphosphate hydrolases"/>
    <property type="match status" value="1"/>
</dbReference>
<keyword evidence="3 5" id="KW-0067">ATP-binding</keyword>
<dbReference type="CDD" id="cd02022">
    <property type="entry name" value="DPCK"/>
    <property type="match status" value="1"/>
</dbReference>
<proteinExistence type="inferred from homology"/>
<keyword evidence="5" id="KW-0963">Cytoplasm</keyword>
<gene>
    <name evidence="5" type="primary">coaE</name>
    <name evidence="8" type="ORF">SAMN05660831_01247</name>
</gene>
<feature type="region of interest" description="Disordered" evidence="7">
    <location>
        <begin position="145"/>
        <end position="171"/>
    </location>
</feature>
<evidence type="ECO:0000313" key="9">
    <source>
        <dbReference type="Proteomes" id="UP000198611"/>
    </source>
</evidence>
<sequence>MNEQRPFTVGLTGGIGSGKSTVADLFAERGIPVVDADEAARAVVAPGSEGLAEVVARFGEAVLAADGSLDRAALRRRIFQEPEEREALEALLHPRIRAWMEEQTAAAEGPWVLQVIPLLVEKGWADRLDRVLVVEADPDEQVQRAARRDGAEPAEVEAIRASQATPEERRAVADDILRNDDRGALAEAVTQLDAQYRALAARGGEED</sequence>
<keyword evidence="4 5" id="KW-0173">Coenzyme A biosynthesis</keyword>
<feature type="binding site" evidence="5">
    <location>
        <begin position="16"/>
        <end position="21"/>
    </location>
    <ligand>
        <name>ATP</name>
        <dbReference type="ChEBI" id="CHEBI:30616"/>
    </ligand>
</feature>
<dbReference type="NCBIfam" id="TIGR00152">
    <property type="entry name" value="dephospho-CoA kinase"/>
    <property type="match status" value="1"/>
</dbReference>
<organism evidence="8 9">
    <name type="scientific">Thiohalospira halophila DSM 15071</name>
    <dbReference type="NCBI Taxonomy" id="1123397"/>
    <lineage>
        <taxon>Bacteria</taxon>
        <taxon>Pseudomonadati</taxon>
        <taxon>Pseudomonadota</taxon>
        <taxon>Gammaproteobacteria</taxon>
        <taxon>Thiohalospirales</taxon>
        <taxon>Thiohalospiraceae</taxon>
        <taxon>Thiohalospira</taxon>
    </lineage>
</organism>
<comment type="function">
    <text evidence="5">Catalyzes the phosphorylation of the 3'-hydroxyl group of dephosphocoenzyme A to form coenzyme A.</text>
</comment>
<evidence type="ECO:0000256" key="3">
    <source>
        <dbReference type="ARBA" id="ARBA00022840"/>
    </source>
</evidence>
<evidence type="ECO:0000256" key="7">
    <source>
        <dbReference type="SAM" id="MobiDB-lite"/>
    </source>
</evidence>
<dbReference type="GO" id="GO:0005737">
    <property type="term" value="C:cytoplasm"/>
    <property type="evidence" value="ECO:0007669"/>
    <property type="project" value="UniProtKB-SubCell"/>
</dbReference>
<keyword evidence="5 8" id="KW-0418">Kinase</keyword>
<dbReference type="UniPathway" id="UPA00241">
    <property type="reaction ID" value="UER00356"/>
</dbReference>
<dbReference type="RefSeq" id="WP_093427905.1">
    <property type="nucleotide sequence ID" value="NZ_FOMJ01000003.1"/>
</dbReference>
<dbReference type="SUPFAM" id="SSF52540">
    <property type="entry name" value="P-loop containing nucleoside triphosphate hydrolases"/>
    <property type="match status" value="1"/>
</dbReference>
<comment type="subcellular location">
    <subcellularLocation>
        <location evidence="5">Cytoplasm</location>
    </subcellularLocation>
</comment>